<proteinExistence type="predicted"/>
<dbReference type="Proteomes" id="UP000192578">
    <property type="component" value="Unassembled WGS sequence"/>
</dbReference>
<sequence length="399" mass="45306">KICVTGRKDLILECQVTTKRIVEAAETADAHSSGNIDNITKWQNMPKNGRMRICSHCCHSLEEGSGAEYWYVRTVTTGTWAELKDLMLKNFRLPTFLEYQQKALARRVMKDAESINTYFEEVMKLYDVPESLGKAFTDLEKADKLTSGLHGDLFQDVTMMAPTTPQDFLIKSGKAIDMEIRMQKKPQSSRVGILPNAIIDPVSLHVSSDRTVETIAEITLTRITKKQKGRSGPHNGGERFRVYDDRFYFYQRRVTSREQVGSVTARKTDLKDKEMDTDRTIVSGMTNGRRRKVMAEKSGQSKTQTEKTETGDFKMDHSFKIIGTGSSMRINRAGTSGNAEPETTTIRREANHNRVVGKATIDVNIFGQVWTLEMEITDTKLEEREIYLSYADSYMMLEG</sequence>
<dbReference type="AlphaFoldDB" id="A0A1W0WG68"/>
<accession>A0A1W0WG68</accession>
<protein>
    <recommendedName>
        <fullName evidence="3">Retrotransposon gag domain-containing protein</fullName>
    </recommendedName>
</protein>
<feature type="non-terminal residue" evidence="1">
    <location>
        <position position="1"/>
    </location>
</feature>
<evidence type="ECO:0000313" key="2">
    <source>
        <dbReference type="Proteomes" id="UP000192578"/>
    </source>
</evidence>
<evidence type="ECO:0000313" key="1">
    <source>
        <dbReference type="EMBL" id="OQV14195.1"/>
    </source>
</evidence>
<keyword evidence="2" id="KW-1185">Reference proteome</keyword>
<name>A0A1W0WG68_HYPEX</name>
<gene>
    <name evidence="1" type="ORF">BV898_11549</name>
</gene>
<evidence type="ECO:0008006" key="3">
    <source>
        <dbReference type="Google" id="ProtNLM"/>
    </source>
</evidence>
<reference evidence="2" key="1">
    <citation type="submission" date="2017-01" db="EMBL/GenBank/DDBJ databases">
        <title>Comparative genomics of anhydrobiosis in the tardigrade Hypsibius dujardini.</title>
        <authorList>
            <person name="Yoshida Y."/>
            <person name="Koutsovoulos G."/>
            <person name="Laetsch D."/>
            <person name="Stevens L."/>
            <person name="Kumar S."/>
            <person name="Horikawa D."/>
            <person name="Ishino K."/>
            <person name="Komine S."/>
            <person name="Tomita M."/>
            <person name="Blaxter M."/>
            <person name="Arakawa K."/>
        </authorList>
    </citation>
    <scope>NUCLEOTIDE SEQUENCE [LARGE SCALE GENOMIC DNA]</scope>
    <source>
        <strain evidence="2">Z151</strain>
    </source>
</reference>
<organism evidence="1 2">
    <name type="scientific">Hypsibius exemplaris</name>
    <name type="common">Freshwater tardigrade</name>
    <dbReference type="NCBI Taxonomy" id="2072580"/>
    <lineage>
        <taxon>Eukaryota</taxon>
        <taxon>Metazoa</taxon>
        <taxon>Ecdysozoa</taxon>
        <taxon>Tardigrada</taxon>
        <taxon>Eutardigrada</taxon>
        <taxon>Parachela</taxon>
        <taxon>Hypsibioidea</taxon>
        <taxon>Hypsibiidae</taxon>
        <taxon>Hypsibius</taxon>
    </lineage>
</organism>
<dbReference type="OrthoDB" id="6369031at2759"/>
<dbReference type="EMBL" id="MTYJ01000108">
    <property type="protein sequence ID" value="OQV14195.1"/>
    <property type="molecule type" value="Genomic_DNA"/>
</dbReference>
<comment type="caution">
    <text evidence="1">The sequence shown here is derived from an EMBL/GenBank/DDBJ whole genome shotgun (WGS) entry which is preliminary data.</text>
</comment>